<dbReference type="NCBIfam" id="TIGR03573">
    <property type="entry name" value="WbuX"/>
    <property type="match status" value="1"/>
</dbReference>
<dbReference type="EMBL" id="JACCKS010000017">
    <property type="protein sequence ID" value="NZA39245.1"/>
    <property type="molecule type" value="Genomic_DNA"/>
</dbReference>
<reference evidence="1 2" key="1">
    <citation type="submission" date="2020-07" db="EMBL/GenBank/DDBJ databases">
        <title>Organ Donor 1.</title>
        <authorList>
            <person name="Marsh A.J."/>
            <person name="Azcarate-Peril M.A."/>
        </authorList>
    </citation>
    <scope>NUCLEOTIDE SEQUENCE [LARGE SCALE GENOMIC DNA]</scope>
    <source>
        <strain evidence="1 2">AMC0717</strain>
    </source>
</reference>
<comment type="caution">
    <text evidence="1">The sequence shown here is derived from an EMBL/GenBank/DDBJ whole genome shotgun (WGS) entry which is preliminary data.</text>
</comment>
<protein>
    <submittedName>
        <fullName evidence="1">N-acetyl sugar amidotransferase</fullName>
    </submittedName>
</protein>
<dbReference type="Proteomes" id="UP000586254">
    <property type="component" value="Unassembled WGS sequence"/>
</dbReference>
<accession>A0A853JR78</accession>
<dbReference type="GO" id="GO:0016740">
    <property type="term" value="F:transferase activity"/>
    <property type="evidence" value="ECO:0007669"/>
    <property type="project" value="UniProtKB-KW"/>
</dbReference>
<name>A0A853JR78_9FIRM</name>
<proteinExistence type="predicted"/>
<evidence type="ECO:0000313" key="1">
    <source>
        <dbReference type="EMBL" id="NZA39245.1"/>
    </source>
</evidence>
<sequence length="364" mass="42925">MKEYQRCTRCIMDNKSDLTIIFDENGVCNYCKDALNSGAKIYFPNKEGEIKVNELVVRLKKENSKRKYDCIMGLSGGLDSSYLAYLGSCWGLRILGIHIDDGFDTKISRNNIMKLCDKANIELITINPDRKQYNDLTRAFIMAEVPNIAIPQDNILFANLYKYARKTGVKHFLSGGNYALECILQKGNTHNAYDKVNIKNIHSKFGRYPIDNLELISDQQRFIDKYILKIESLRPLNYVNYNRERALKELSDFCDFEYYGNKHHENYLTKFIQIYWFFNKFGVDKRKSHLSSMIISNQMTREEAIQELEKPLYDEEEMNKLVNYILKKLDLDQNIFYRIMDRPGKQHNEYKISKFSKFLHTIKR</sequence>
<dbReference type="InterPro" id="IPR020022">
    <property type="entry name" value="N-acetyl_sugar_amidoTrfase"/>
</dbReference>
<evidence type="ECO:0000313" key="2">
    <source>
        <dbReference type="Proteomes" id="UP000586254"/>
    </source>
</evidence>
<organism evidence="1 2">
    <name type="scientific">Eubacterium callanderi</name>
    <dbReference type="NCBI Taxonomy" id="53442"/>
    <lineage>
        <taxon>Bacteria</taxon>
        <taxon>Bacillati</taxon>
        <taxon>Bacillota</taxon>
        <taxon>Clostridia</taxon>
        <taxon>Eubacteriales</taxon>
        <taxon>Eubacteriaceae</taxon>
        <taxon>Eubacterium</taxon>
    </lineage>
</organism>
<dbReference type="RefSeq" id="WP_180493758.1">
    <property type="nucleotide sequence ID" value="NZ_JACCKS010000017.1"/>
</dbReference>
<keyword evidence="1" id="KW-0808">Transferase</keyword>
<dbReference type="InterPro" id="IPR014729">
    <property type="entry name" value="Rossmann-like_a/b/a_fold"/>
</dbReference>
<dbReference type="Gene3D" id="3.40.50.620">
    <property type="entry name" value="HUPs"/>
    <property type="match status" value="1"/>
</dbReference>
<dbReference type="AlphaFoldDB" id="A0A853JR78"/>
<dbReference type="SUPFAM" id="SSF52402">
    <property type="entry name" value="Adenine nucleotide alpha hydrolases-like"/>
    <property type="match status" value="1"/>
</dbReference>
<gene>
    <name evidence="1" type="ORF">H0N91_14190</name>
</gene>